<dbReference type="InterPro" id="IPR007078">
    <property type="entry name" value="Haem_export_protD_CcmD"/>
</dbReference>
<comment type="function">
    <text evidence="1 12">Required for the export of heme to the periplasm for the biogenesis of c-type cytochromes.</text>
</comment>
<keyword evidence="10 12" id="KW-1133">Transmembrane helix</keyword>
<protein>
    <recommendedName>
        <fullName evidence="4 12">Heme exporter protein D</fullName>
    </recommendedName>
</protein>
<keyword evidence="6 12" id="KW-1003">Cell membrane</keyword>
<dbReference type="NCBIfam" id="TIGR03141">
    <property type="entry name" value="cytochro_ccmD"/>
    <property type="match status" value="1"/>
</dbReference>
<dbReference type="EMBL" id="BPFZ01000002">
    <property type="protein sequence ID" value="GIU66333.1"/>
    <property type="molecule type" value="Genomic_DNA"/>
</dbReference>
<evidence type="ECO:0000256" key="1">
    <source>
        <dbReference type="ARBA" id="ARBA00002442"/>
    </source>
</evidence>
<gene>
    <name evidence="13" type="ORF">PsB1_0487</name>
</gene>
<evidence type="ECO:0000256" key="5">
    <source>
        <dbReference type="ARBA" id="ARBA00022448"/>
    </source>
</evidence>
<evidence type="ECO:0000256" key="6">
    <source>
        <dbReference type="ARBA" id="ARBA00022475"/>
    </source>
</evidence>
<dbReference type="Proteomes" id="UP001161064">
    <property type="component" value="Unassembled WGS sequence"/>
</dbReference>
<keyword evidence="11 12" id="KW-0472">Membrane</keyword>
<keyword evidence="14" id="KW-1185">Reference proteome</keyword>
<evidence type="ECO:0000256" key="4">
    <source>
        <dbReference type="ARBA" id="ARBA00016461"/>
    </source>
</evidence>
<keyword evidence="7 12" id="KW-0997">Cell inner membrane</keyword>
<evidence type="ECO:0000256" key="3">
    <source>
        <dbReference type="ARBA" id="ARBA00008741"/>
    </source>
</evidence>
<keyword evidence="9 12" id="KW-0201">Cytochrome c-type biogenesis</keyword>
<dbReference type="Pfam" id="PF04995">
    <property type="entry name" value="CcmD"/>
    <property type="match status" value="1"/>
</dbReference>
<comment type="subcellular location">
    <subcellularLocation>
        <location evidence="2 12">Cell inner membrane</location>
        <topology evidence="2 12">Single-pass membrane protein</topology>
    </subcellularLocation>
</comment>
<feature type="transmembrane region" description="Helical" evidence="12">
    <location>
        <begin position="6"/>
        <end position="28"/>
    </location>
</feature>
<comment type="similarity">
    <text evidence="3 12">Belongs to the CcmD/CycX/HelD family.</text>
</comment>
<name>A0ABQ4PUE2_9PROT</name>
<evidence type="ECO:0000256" key="2">
    <source>
        <dbReference type="ARBA" id="ARBA00004377"/>
    </source>
</evidence>
<keyword evidence="8 12" id="KW-0812">Transmembrane</keyword>
<evidence type="ECO:0000313" key="13">
    <source>
        <dbReference type="EMBL" id="GIU66333.1"/>
    </source>
</evidence>
<reference evidence="13" key="1">
    <citation type="submission" date="2021-05" db="EMBL/GenBank/DDBJ databases">
        <authorList>
            <person name="Tanabe Y."/>
        </authorList>
    </citation>
    <scope>NUCLEOTIDE SEQUENCE</scope>
    <source>
        <strain evidence="13">BOTRYCO-1</strain>
    </source>
</reference>
<evidence type="ECO:0000256" key="12">
    <source>
        <dbReference type="RuleBase" id="RU363101"/>
    </source>
</evidence>
<comment type="caution">
    <text evidence="13">The sequence shown here is derived from an EMBL/GenBank/DDBJ whole genome shotgun (WGS) entry which is preliminary data.</text>
</comment>
<evidence type="ECO:0000256" key="7">
    <source>
        <dbReference type="ARBA" id="ARBA00022519"/>
    </source>
</evidence>
<proteinExistence type="inferred from homology"/>
<accession>A0ABQ4PUE2</accession>
<organism evidence="13 14">
    <name type="scientific">Candidatus Phycosocius spiralis</name>
    <dbReference type="NCBI Taxonomy" id="2815099"/>
    <lineage>
        <taxon>Bacteria</taxon>
        <taxon>Pseudomonadati</taxon>
        <taxon>Pseudomonadota</taxon>
        <taxon>Alphaproteobacteria</taxon>
        <taxon>Caulobacterales</taxon>
        <taxon>Caulobacterales incertae sedis</taxon>
        <taxon>Candidatus Phycosocius</taxon>
    </lineage>
</organism>
<reference evidence="13" key="2">
    <citation type="journal article" date="2023" name="ISME Commun">
        <title>Characterization of a bloom-associated alphaproteobacterial lineage, 'Candidatus Phycosocius': insights into freshwater algal-bacterial interactions.</title>
        <authorList>
            <person name="Tanabe Y."/>
            <person name="Yamaguchi H."/>
            <person name="Yoshida M."/>
            <person name="Kai A."/>
            <person name="Okazaki Y."/>
        </authorList>
    </citation>
    <scope>NUCLEOTIDE SEQUENCE</scope>
    <source>
        <strain evidence="13">BOTRYCO-1</strain>
    </source>
</reference>
<evidence type="ECO:0000256" key="8">
    <source>
        <dbReference type="ARBA" id="ARBA00022692"/>
    </source>
</evidence>
<evidence type="ECO:0000256" key="11">
    <source>
        <dbReference type="ARBA" id="ARBA00023136"/>
    </source>
</evidence>
<sequence length="52" mass="5413">MGGYAGFVFGAWGLSALVIACLIARAIIQGKRNKARLADLRKAAPHSKASDA</sequence>
<keyword evidence="5 12" id="KW-0813">Transport</keyword>
<evidence type="ECO:0000256" key="10">
    <source>
        <dbReference type="ARBA" id="ARBA00022989"/>
    </source>
</evidence>
<evidence type="ECO:0000256" key="9">
    <source>
        <dbReference type="ARBA" id="ARBA00022748"/>
    </source>
</evidence>
<evidence type="ECO:0000313" key="14">
    <source>
        <dbReference type="Proteomes" id="UP001161064"/>
    </source>
</evidence>